<organism evidence="2 3">
    <name type="scientific">Candidatus Fimiplasma intestinipullorum</name>
    <dbReference type="NCBI Taxonomy" id="2840825"/>
    <lineage>
        <taxon>Bacteria</taxon>
        <taxon>Bacillati</taxon>
        <taxon>Bacillota</taxon>
        <taxon>Clostridia</taxon>
        <taxon>Eubacteriales</taxon>
        <taxon>Candidatus Fimiplasma</taxon>
    </lineage>
</organism>
<dbReference type="InterPro" id="IPR014444">
    <property type="entry name" value="PH1575-like"/>
</dbReference>
<reference evidence="2" key="2">
    <citation type="journal article" date="2021" name="PeerJ">
        <title>Extensive microbial diversity within the chicken gut microbiome revealed by metagenomics and culture.</title>
        <authorList>
            <person name="Gilroy R."/>
            <person name="Ravi A."/>
            <person name="Getino M."/>
            <person name="Pursley I."/>
            <person name="Horton D.L."/>
            <person name="Alikhan N.F."/>
            <person name="Baker D."/>
            <person name="Gharbi K."/>
            <person name="Hall N."/>
            <person name="Watson M."/>
            <person name="Adriaenssens E.M."/>
            <person name="Foster-Nyarko E."/>
            <person name="Jarju S."/>
            <person name="Secka A."/>
            <person name="Antonio M."/>
            <person name="Oren A."/>
            <person name="Chaudhuri R.R."/>
            <person name="La Ragione R."/>
            <person name="Hildebrand F."/>
            <person name="Pallen M.J."/>
        </authorList>
    </citation>
    <scope>NUCLEOTIDE SEQUENCE</scope>
    <source>
        <strain evidence="2">CHK195-11698</strain>
    </source>
</reference>
<dbReference type="Gene3D" id="3.40.50.10880">
    <property type="entry name" value="Uncharacterised protein PF01937, DUF89, domain 3"/>
    <property type="match status" value="1"/>
</dbReference>
<dbReference type="Gene3D" id="1.10.285.20">
    <property type="entry name" value="Uncharacterised protein PF01937, DUF89, domain 2"/>
    <property type="match status" value="1"/>
</dbReference>
<evidence type="ECO:0000313" key="2">
    <source>
        <dbReference type="EMBL" id="HIU14018.1"/>
    </source>
</evidence>
<accession>A0A9D1HNW7</accession>
<dbReference type="InterPro" id="IPR002791">
    <property type="entry name" value="ARMT1-like_metal-bd"/>
</dbReference>
<dbReference type="Pfam" id="PF01937">
    <property type="entry name" value="ARMT1-like_dom"/>
    <property type="match status" value="1"/>
</dbReference>
<proteinExistence type="predicted"/>
<protein>
    <submittedName>
        <fullName evidence="2">DUF89 family protein</fullName>
    </submittedName>
</protein>
<dbReference type="SUPFAM" id="SSF111321">
    <property type="entry name" value="AF1104-like"/>
    <property type="match status" value="1"/>
</dbReference>
<reference evidence="2" key="1">
    <citation type="submission" date="2020-10" db="EMBL/GenBank/DDBJ databases">
        <authorList>
            <person name="Gilroy R."/>
        </authorList>
    </citation>
    <scope>NUCLEOTIDE SEQUENCE</scope>
    <source>
        <strain evidence="2">CHK195-11698</strain>
    </source>
</reference>
<comment type="caution">
    <text evidence="2">The sequence shown here is derived from an EMBL/GenBank/DDBJ whole genome shotgun (WGS) entry which is preliminary data.</text>
</comment>
<name>A0A9D1HNW7_9FIRM</name>
<dbReference type="EMBL" id="DVMJ01000066">
    <property type="protein sequence ID" value="HIU14018.1"/>
    <property type="molecule type" value="Genomic_DNA"/>
</dbReference>
<dbReference type="InterPro" id="IPR036075">
    <property type="entry name" value="ARMT-1-like_metal-bd_sf"/>
</dbReference>
<dbReference type="PIRSF" id="PIRSF006593">
    <property type="entry name" value="UCP006593"/>
    <property type="match status" value="1"/>
</dbReference>
<dbReference type="AlphaFoldDB" id="A0A9D1HNW7"/>
<feature type="domain" description="Damage-control phosphatase ARMT1-like metal-binding" evidence="1">
    <location>
        <begin position="2"/>
        <end position="273"/>
    </location>
</feature>
<sequence length="286" mass="32124">MNQACFECDYKQVDKVAQLVQMDEMEKSALKKEVQAYLKQCDMQQSNPAIMAEIWSLITKRIHQPDPYASIKHEYNQKMLAWLPEIQAAIGQDLNKVLKVAIAANLIDFSAKDLLEDEQVRQFLLNAPTLQLAHDDSMSLFASVHHAKRLLYLGDNCGEIVIDRYLIECLKQFYPQIEVTYAVRGKAIVNDVTLQDADEIGMSVVARIISNGDGSLGTVLERTSEAFQDTFAKADVVIAKGQGNYEGLKGCRKENLYFLFMSKCALVSHWAKVPLNGIVCLKNSRG</sequence>
<dbReference type="Proteomes" id="UP000824175">
    <property type="component" value="Unassembled WGS sequence"/>
</dbReference>
<evidence type="ECO:0000259" key="1">
    <source>
        <dbReference type="Pfam" id="PF01937"/>
    </source>
</evidence>
<evidence type="ECO:0000313" key="3">
    <source>
        <dbReference type="Proteomes" id="UP000824175"/>
    </source>
</evidence>
<gene>
    <name evidence="2" type="ORF">IAD15_08120</name>
</gene>